<dbReference type="HOGENOM" id="CLU_2097704_0_0_1"/>
<dbReference type="EMBL" id="FO082051">
    <property type="protein sequence ID" value="CCE81332.1"/>
    <property type="molecule type" value="Genomic_DNA"/>
</dbReference>
<sequence length="116" mass="13521">MHPYSWLRRNKCFWTNHSLSRKRSLRDAPQLLKSEGLFPYTSNIDGVPAVPFRIIFPEVHIHLHYSEKSNPVLPHKTDLESCSKEYLHTELFARFLFQAELAGFAETNPDQPEVAQ</sequence>
<evidence type="ECO:0000313" key="2">
    <source>
        <dbReference type="Proteomes" id="UP000005222"/>
    </source>
</evidence>
<gene>
    <name evidence="1" type="primary">Piso0_001230</name>
    <name evidence="1" type="ORF">GNLVRS01_PISO0I00360g</name>
</gene>
<accession>G8YDT3</accession>
<protein>
    <submittedName>
        <fullName evidence="1">Piso0_001230 protein</fullName>
    </submittedName>
</protein>
<dbReference type="Proteomes" id="UP000005222">
    <property type="component" value="Chromosome I"/>
</dbReference>
<dbReference type="AlphaFoldDB" id="G8YDT3"/>
<keyword evidence="2" id="KW-1185">Reference proteome</keyword>
<evidence type="ECO:0000313" key="1">
    <source>
        <dbReference type="EMBL" id="CCE81332.1"/>
    </source>
</evidence>
<name>G8YDT3_PICSO</name>
<dbReference type="InParanoid" id="G8YDT3"/>
<proteinExistence type="predicted"/>
<organism evidence="1 2">
    <name type="scientific">Pichia sorbitophila (strain ATCC MYA-4447 / BCRC 22081 / CBS 7064 / NBRC 10061 / NRRL Y-12695)</name>
    <name type="common">Hybrid yeast</name>
    <dbReference type="NCBI Taxonomy" id="559304"/>
    <lineage>
        <taxon>Eukaryota</taxon>
        <taxon>Fungi</taxon>
        <taxon>Dikarya</taxon>
        <taxon>Ascomycota</taxon>
        <taxon>Saccharomycotina</taxon>
        <taxon>Pichiomycetes</taxon>
        <taxon>Debaryomycetaceae</taxon>
        <taxon>Millerozyma</taxon>
    </lineage>
</organism>
<reference evidence="1 2" key="1">
    <citation type="journal article" date="2012" name="G3 (Bethesda)">
        <title>Pichia sorbitophila, an interspecies yeast hybrid reveals early steps of genome resolution following polyploidization.</title>
        <authorList>
            <person name="Leh Louis V."/>
            <person name="Despons L."/>
            <person name="Friedrich A."/>
            <person name="Martin T."/>
            <person name="Durrens P."/>
            <person name="Casaregola S."/>
            <person name="Neuveglise C."/>
            <person name="Fairhead C."/>
            <person name="Marck C."/>
            <person name="Cruz J.A."/>
            <person name="Straub M.L."/>
            <person name="Kugler V."/>
            <person name="Sacerdot C."/>
            <person name="Uzunov Z."/>
            <person name="Thierry A."/>
            <person name="Weiss S."/>
            <person name="Bleykasten C."/>
            <person name="De Montigny J."/>
            <person name="Jacques N."/>
            <person name="Jung P."/>
            <person name="Lemaire M."/>
            <person name="Mallet S."/>
            <person name="Morel G."/>
            <person name="Richard G.F."/>
            <person name="Sarkar A."/>
            <person name="Savel G."/>
            <person name="Schacherer J."/>
            <person name="Seret M.L."/>
            <person name="Talla E."/>
            <person name="Samson G."/>
            <person name="Jubin C."/>
            <person name="Poulain J."/>
            <person name="Vacherie B."/>
            <person name="Barbe V."/>
            <person name="Pelletier E."/>
            <person name="Sherman D.J."/>
            <person name="Westhof E."/>
            <person name="Weissenbach J."/>
            <person name="Baret P.V."/>
            <person name="Wincker P."/>
            <person name="Gaillardin C."/>
            <person name="Dujon B."/>
            <person name="Souciet J.L."/>
        </authorList>
    </citation>
    <scope>NUCLEOTIDE SEQUENCE [LARGE SCALE GENOMIC DNA]</scope>
    <source>
        <strain evidence="2">ATCC MYA-4447 / BCRC 22081 / CBS 7064 / NBRC 10061 / NRRL Y-12695</strain>
    </source>
</reference>